<name>A0ABY7ZK91_9ACTN</name>
<dbReference type="Pfam" id="PF04237">
    <property type="entry name" value="YjbR"/>
    <property type="match status" value="1"/>
</dbReference>
<dbReference type="PANTHER" id="PTHR35145">
    <property type="entry name" value="CYTOPLASMIC PROTEIN-RELATED"/>
    <property type="match status" value="1"/>
</dbReference>
<dbReference type="PANTHER" id="PTHR35145:SF1">
    <property type="entry name" value="CYTOPLASMIC PROTEIN"/>
    <property type="match status" value="1"/>
</dbReference>
<dbReference type="Proteomes" id="UP001219605">
    <property type="component" value="Chromosome"/>
</dbReference>
<dbReference type="InterPro" id="IPR038056">
    <property type="entry name" value="YjbR-like_sf"/>
</dbReference>
<protein>
    <submittedName>
        <fullName evidence="1">MmcQ/YjbR family DNA-binding protein</fullName>
    </submittedName>
</protein>
<dbReference type="InterPro" id="IPR058532">
    <property type="entry name" value="YjbR/MT2646/Rv2570-like"/>
</dbReference>
<evidence type="ECO:0000313" key="2">
    <source>
        <dbReference type="Proteomes" id="UP001219605"/>
    </source>
</evidence>
<dbReference type="RefSeq" id="WP_275028616.1">
    <property type="nucleotide sequence ID" value="NZ_CP118615.1"/>
</dbReference>
<proteinExistence type="predicted"/>
<keyword evidence="1" id="KW-0238">DNA-binding</keyword>
<sequence>MTRAEMLAYCLTKPGAWEDRPWDDELVTKVGPKIFAFLGTGDEASVMVKCGPDRDVADEWLHRYPDDARSAPYLGRSGWNTLRLDGAIDDEELREAVDASYEMVVAKLPKRARPTVS</sequence>
<evidence type="ECO:0000313" key="1">
    <source>
        <dbReference type="EMBL" id="WDZ82379.1"/>
    </source>
</evidence>
<gene>
    <name evidence="1" type="ORF">PVK37_17955</name>
</gene>
<dbReference type="EMBL" id="CP118615">
    <property type="protein sequence ID" value="WDZ82379.1"/>
    <property type="molecule type" value="Genomic_DNA"/>
</dbReference>
<dbReference type="SUPFAM" id="SSF142906">
    <property type="entry name" value="YjbR-like"/>
    <property type="match status" value="1"/>
</dbReference>
<accession>A0ABY7ZK91</accession>
<dbReference type="InterPro" id="IPR007351">
    <property type="entry name" value="YjbR"/>
</dbReference>
<dbReference type="GO" id="GO:0003677">
    <property type="term" value="F:DNA binding"/>
    <property type="evidence" value="ECO:0007669"/>
    <property type="project" value="UniProtKB-KW"/>
</dbReference>
<reference evidence="1 2" key="1">
    <citation type="submission" date="2023-02" db="EMBL/GenBank/DDBJ databases">
        <authorList>
            <person name="Mo P."/>
        </authorList>
    </citation>
    <scope>NUCLEOTIDE SEQUENCE [LARGE SCALE GENOMIC DNA]</scope>
    <source>
        <strain evidence="1 2">HUAS 3</strain>
    </source>
</reference>
<organism evidence="1 2">
    <name type="scientific">Micromonospora cathayae</name>
    <dbReference type="NCBI Taxonomy" id="3028804"/>
    <lineage>
        <taxon>Bacteria</taxon>
        <taxon>Bacillati</taxon>
        <taxon>Actinomycetota</taxon>
        <taxon>Actinomycetes</taxon>
        <taxon>Micromonosporales</taxon>
        <taxon>Micromonosporaceae</taxon>
        <taxon>Micromonospora</taxon>
    </lineage>
</organism>
<dbReference type="Gene3D" id="3.90.1150.30">
    <property type="match status" value="1"/>
</dbReference>
<keyword evidence="2" id="KW-1185">Reference proteome</keyword>